<dbReference type="Gene3D" id="3.40.250.10">
    <property type="entry name" value="Rhodanese-like domain"/>
    <property type="match status" value="1"/>
</dbReference>
<sequence length="166" mass="17686">MTQQGKTSPWREAMGQGVVLVAAACVLAAVSNGLRSDSIPWVGDWSAASGTTEDGLGLEISLEEAQILFFTKEAVFLDARSPDAYARGHIEGARNLPWVFFEERAPTVLADISKETPIVTYCDGEGCALSTELAVALIARGYDQVRVLANGWSVWVENGLPTASGP</sequence>
<accession>A0A831ZLM0</accession>
<gene>
    <name evidence="2" type="ORF">ENS06_11155</name>
</gene>
<protein>
    <submittedName>
        <fullName evidence="2">Rhodanese-like domain-containing protein</fullName>
    </submittedName>
</protein>
<organism evidence="2">
    <name type="scientific">Desulfacinum infernum</name>
    <dbReference type="NCBI Taxonomy" id="35837"/>
    <lineage>
        <taxon>Bacteria</taxon>
        <taxon>Pseudomonadati</taxon>
        <taxon>Thermodesulfobacteriota</taxon>
        <taxon>Syntrophobacteria</taxon>
        <taxon>Syntrophobacterales</taxon>
        <taxon>Syntrophobacteraceae</taxon>
        <taxon>Desulfacinum</taxon>
    </lineage>
</organism>
<dbReference type="EMBL" id="DSTK01000034">
    <property type="protein sequence ID" value="HFK97861.1"/>
    <property type="molecule type" value="Genomic_DNA"/>
</dbReference>
<comment type="caution">
    <text evidence="2">The sequence shown here is derived from an EMBL/GenBank/DDBJ whole genome shotgun (WGS) entry which is preliminary data.</text>
</comment>
<name>A0A831ZLM0_9BACT</name>
<evidence type="ECO:0000313" key="2">
    <source>
        <dbReference type="EMBL" id="HFK97861.1"/>
    </source>
</evidence>
<dbReference type="SUPFAM" id="SSF52821">
    <property type="entry name" value="Rhodanese/Cell cycle control phosphatase"/>
    <property type="match status" value="1"/>
</dbReference>
<dbReference type="PROSITE" id="PS51257">
    <property type="entry name" value="PROKAR_LIPOPROTEIN"/>
    <property type="match status" value="1"/>
</dbReference>
<dbReference type="PANTHER" id="PTHR43031">
    <property type="entry name" value="FAD-DEPENDENT OXIDOREDUCTASE"/>
    <property type="match status" value="1"/>
</dbReference>
<proteinExistence type="predicted"/>
<dbReference type="PANTHER" id="PTHR43031:SF1">
    <property type="entry name" value="PYRIDINE NUCLEOTIDE-DISULPHIDE OXIDOREDUCTASE"/>
    <property type="match status" value="1"/>
</dbReference>
<evidence type="ECO:0000259" key="1">
    <source>
        <dbReference type="PROSITE" id="PS50206"/>
    </source>
</evidence>
<dbReference type="AlphaFoldDB" id="A0A831ZLM0"/>
<dbReference type="SMART" id="SM00450">
    <property type="entry name" value="RHOD"/>
    <property type="match status" value="1"/>
</dbReference>
<dbReference type="CDD" id="cd00158">
    <property type="entry name" value="RHOD"/>
    <property type="match status" value="1"/>
</dbReference>
<reference evidence="2" key="1">
    <citation type="journal article" date="2020" name="mSystems">
        <title>Genome- and Community-Level Interaction Insights into Carbon Utilization and Element Cycling Functions of Hydrothermarchaeota in Hydrothermal Sediment.</title>
        <authorList>
            <person name="Zhou Z."/>
            <person name="Liu Y."/>
            <person name="Xu W."/>
            <person name="Pan J."/>
            <person name="Luo Z.H."/>
            <person name="Li M."/>
        </authorList>
    </citation>
    <scope>NUCLEOTIDE SEQUENCE [LARGE SCALE GENOMIC DNA]</scope>
    <source>
        <strain evidence="2">SpSt-456</strain>
    </source>
</reference>
<dbReference type="PROSITE" id="PS50206">
    <property type="entry name" value="RHODANESE_3"/>
    <property type="match status" value="1"/>
</dbReference>
<dbReference type="InterPro" id="IPR001763">
    <property type="entry name" value="Rhodanese-like_dom"/>
</dbReference>
<dbReference type="Pfam" id="PF00581">
    <property type="entry name" value="Rhodanese"/>
    <property type="match status" value="1"/>
</dbReference>
<feature type="domain" description="Rhodanese" evidence="1">
    <location>
        <begin position="70"/>
        <end position="164"/>
    </location>
</feature>
<dbReference type="InterPro" id="IPR050229">
    <property type="entry name" value="GlpE_sulfurtransferase"/>
</dbReference>
<dbReference type="InterPro" id="IPR036873">
    <property type="entry name" value="Rhodanese-like_dom_sf"/>
</dbReference>